<feature type="domain" description="HD Cas3-type" evidence="10">
    <location>
        <begin position="23"/>
        <end position="195"/>
    </location>
</feature>
<dbReference type="InterPro" id="IPR038257">
    <property type="entry name" value="CRISPR-assoc_Cas3_HD_sf"/>
</dbReference>
<evidence type="ECO:0000256" key="4">
    <source>
        <dbReference type="ARBA" id="ARBA00022741"/>
    </source>
</evidence>
<keyword evidence="7" id="KW-0067">ATP-binding</keyword>
<keyword evidence="12" id="KW-1185">Reference proteome</keyword>
<reference evidence="12" key="1">
    <citation type="journal article" date="2019" name="Int. J. Syst. Evol. Microbiol.">
        <title>The Global Catalogue of Microorganisms (GCM) 10K type strain sequencing project: providing services to taxonomists for standard genome sequencing and annotation.</title>
        <authorList>
            <consortium name="The Broad Institute Genomics Platform"/>
            <consortium name="The Broad Institute Genome Sequencing Center for Infectious Disease"/>
            <person name="Wu L."/>
            <person name="Ma J."/>
        </authorList>
    </citation>
    <scope>NUCLEOTIDE SEQUENCE [LARGE SCALE GENOMIC DNA]</scope>
    <source>
        <strain evidence="12">CGMCC 4.7455</strain>
    </source>
</reference>
<dbReference type="EMBL" id="JBHUFU010000001">
    <property type="protein sequence ID" value="MFD1828352.1"/>
    <property type="molecule type" value="Genomic_DNA"/>
</dbReference>
<comment type="similarity">
    <text evidence="2">In the central section; belongs to the CRISPR-associated helicase Cas3 family.</text>
</comment>
<dbReference type="InterPro" id="IPR011545">
    <property type="entry name" value="DEAD/DEAH_box_helicase_dom"/>
</dbReference>
<dbReference type="Proteomes" id="UP001597365">
    <property type="component" value="Unassembled WGS sequence"/>
</dbReference>
<dbReference type="SUPFAM" id="SSF52540">
    <property type="entry name" value="P-loop containing nucleoside triphosphate hydrolases"/>
    <property type="match status" value="1"/>
</dbReference>
<dbReference type="PROSITE" id="PS51643">
    <property type="entry name" value="HD_CAS3"/>
    <property type="match status" value="1"/>
</dbReference>
<protein>
    <submittedName>
        <fullName evidence="11">CRISPR-associated endonuclease Cas3</fullName>
    </submittedName>
</protein>
<dbReference type="Gene3D" id="3.40.50.300">
    <property type="entry name" value="P-loop containing nucleotide triphosphate hydrolases"/>
    <property type="match status" value="2"/>
</dbReference>
<keyword evidence="11" id="KW-0540">Nuclease</keyword>
<keyword evidence="11" id="KW-0255">Endonuclease</keyword>
<evidence type="ECO:0000259" key="9">
    <source>
        <dbReference type="PROSITE" id="PS51192"/>
    </source>
</evidence>
<evidence type="ECO:0000256" key="3">
    <source>
        <dbReference type="ARBA" id="ARBA00022723"/>
    </source>
</evidence>
<comment type="similarity">
    <text evidence="1">In the N-terminal section; belongs to the CRISPR-associated nuclease Cas3-HD family.</text>
</comment>
<evidence type="ECO:0000256" key="7">
    <source>
        <dbReference type="ARBA" id="ARBA00022840"/>
    </source>
</evidence>
<dbReference type="CDD" id="cd09641">
    <property type="entry name" value="Cas3''_I"/>
    <property type="match status" value="1"/>
</dbReference>
<keyword evidence="8" id="KW-0051">Antiviral defense</keyword>
<evidence type="ECO:0000313" key="11">
    <source>
        <dbReference type="EMBL" id="MFD1828352.1"/>
    </source>
</evidence>
<keyword evidence="6" id="KW-0347">Helicase</keyword>
<evidence type="ECO:0000256" key="6">
    <source>
        <dbReference type="ARBA" id="ARBA00022806"/>
    </source>
</evidence>
<dbReference type="InterPro" id="IPR027417">
    <property type="entry name" value="P-loop_NTPase"/>
</dbReference>
<dbReference type="Pfam" id="PF18019">
    <property type="entry name" value="Cas3_HD"/>
    <property type="match status" value="1"/>
</dbReference>
<evidence type="ECO:0000256" key="1">
    <source>
        <dbReference type="ARBA" id="ARBA00006847"/>
    </source>
</evidence>
<dbReference type="Pfam" id="PF00270">
    <property type="entry name" value="DEAD"/>
    <property type="match status" value="1"/>
</dbReference>
<dbReference type="PROSITE" id="PS51192">
    <property type="entry name" value="HELICASE_ATP_BIND_1"/>
    <property type="match status" value="1"/>
</dbReference>
<keyword evidence="5" id="KW-0378">Hydrolase</keyword>
<dbReference type="InterPro" id="IPR054712">
    <property type="entry name" value="Cas3-like_dom"/>
</dbReference>
<dbReference type="Pfam" id="PF22590">
    <property type="entry name" value="Cas3-like_C_2"/>
    <property type="match status" value="1"/>
</dbReference>
<keyword evidence="3" id="KW-0479">Metal-binding</keyword>
<organism evidence="11 12">
    <name type="scientific">Streptomyces desertarenae</name>
    <dbReference type="NCBI Taxonomy" id="2666184"/>
    <lineage>
        <taxon>Bacteria</taxon>
        <taxon>Bacillati</taxon>
        <taxon>Actinomycetota</taxon>
        <taxon>Actinomycetes</taxon>
        <taxon>Kitasatosporales</taxon>
        <taxon>Streptomycetaceae</taxon>
        <taxon>Streptomyces</taxon>
    </lineage>
</organism>
<dbReference type="SMART" id="SM00471">
    <property type="entry name" value="HDc"/>
    <property type="match status" value="1"/>
</dbReference>
<evidence type="ECO:0000256" key="5">
    <source>
        <dbReference type="ARBA" id="ARBA00022801"/>
    </source>
</evidence>
<dbReference type="Gene3D" id="1.10.3210.30">
    <property type="match status" value="1"/>
</dbReference>
<keyword evidence="4" id="KW-0547">Nucleotide-binding</keyword>
<feature type="domain" description="Helicase ATP-binding" evidence="9">
    <location>
        <begin position="250"/>
        <end position="454"/>
    </location>
</feature>
<dbReference type="RefSeq" id="WP_380895826.1">
    <property type="nucleotide sequence ID" value="NZ_JBHUFU010000001.1"/>
</dbReference>
<evidence type="ECO:0000256" key="8">
    <source>
        <dbReference type="ARBA" id="ARBA00023118"/>
    </source>
</evidence>
<dbReference type="InterPro" id="IPR003607">
    <property type="entry name" value="HD/PDEase_dom"/>
</dbReference>
<comment type="caution">
    <text evidence="11">The sequence shown here is derived from an EMBL/GenBank/DDBJ whole genome shotgun (WGS) entry which is preliminary data.</text>
</comment>
<dbReference type="CDD" id="cd17930">
    <property type="entry name" value="DEXHc_cas3"/>
    <property type="match status" value="1"/>
</dbReference>
<dbReference type="NCBIfam" id="TIGR01596">
    <property type="entry name" value="cas3_HD"/>
    <property type="match status" value="1"/>
</dbReference>
<accession>A0ABW4PDZ3</accession>
<sequence length="775" mass="84127">MTEEEGAVAGVGGVLYAHSLSGVSGVRHTLEDHLRGSAALARRFGEAFGAGELAEYLALVHDVGKGACAWQDGLRAVEARGGQGRVGVPHKHAGTVLAERYTQLACAAVVFGHHGGLPDLERLRDELHKGGPGGSEAARVQEAIGVVEQVVPEIRRSSRIALPGWLLGLPKGEQRLGLDLLVRMLFSCVVDADYLDTSAHFGGAAARVGEPVDMAALVERYEARRKRYLAGREPSPVDALRQSVYERACAAATGEPGVYVLQVPTGGAKTMAAGGFALRHAAQHGKRRVVLAVPFISITEQNAAVYRDLLDPEDARGGPAVVLEHHSAVDLDVAGTALGELAEEQREALRQSARTAKLAAENWDAPFVVTTTVRLFESLFSHRPSQMRRLHNLAGSVIVLDEVQALPDRLLAPILSGLRGLVDHFGVTVLLASATQPSFWELSAWKGLERKAIIDDPAALFDSLRRVEYAWRTGQDVTLESIAWEAATHPQVLTVVGTTRDAARFHRYLEAASAQGAVLHLSTRMTGAHRREVITRIRELLGRREPVQVVSTSLIEAGVDVDFPRVYRAWAPPESLQQAAGRCNRDGRLPSGTVIVFDPADGGRPRSAEYRAAVQAGEQFFGPQPLAAPDDLDALHDYYRRRYAYQQGGGPESGLGAEIQKLRCALDFPQVDREFRMVEDQHSVPVVVIRNERDREQIEEAVAQLTNPFRPCGPEVLRSLQQHTASLPKREADAALRCGLATPVTGDLLLWHGAYHERRGLDPAEPEDLDAYGVV</sequence>
<proteinExistence type="inferred from homology"/>
<dbReference type="GO" id="GO:0004519">
    <property type="term" value="F:endonuclease activity"/>
    <property type="evidence" value="ECO:0007669"/>
    <property type="project" value="UniProtKB-KW"/>
</dbReference>
<evidence type="ECO:0000259" key="10">
    <source>
        <dbReference type="PROSITE" id="PS51643"/>
    </source>
</evidence>
<evidence type="ECO:0000313" key="12">
    <source>
        <dbReference type="Proteomes" id="UP001597365"/>
    </source>
</evidence>
<evidence type="ECO:0000256" key="2">
    <source>
        <dbReference type="ARBA" id="ARBA00009046"/>
    </source>
</evidence>
<name>A0ABW4PDZ3_9ACTN</name>
<gene>
    <name evidence="11" type="ORF">ACFSJS_01580</name>
</gene>
<dbReference type="InterPro" id="IPR014001">
    <property type="entry name" value="Helicase_ATP-bd"/>
</dbReference>
<dbReference type="InterPro" id="IPR006483">
    <property type="entry name" value="CRISPR-assoc_Cas3_HD"/>
</dbReference>